<feature type="compositionally biased region" description="Low complexity" evidence="1">
    <location>
        <begin position="371"/>
        <end position="394"/>
    </location>
</feature>
<feature type="region of interest" description="Disordered" evidence="1">
    <location>
        <begin position="149"/>
        <end position="172"/>
    </location>
</feature>
<reference evidence="2 3" key="1">
    <citation type="submission" date="2017-12" db="EMBL/GenBank/DDBJ databases">
        <title>Hemimetabolous genomes reveal molecular basis of termite eusociality.</title>
        <authorList>
            <person name="Harrison M.C."/>
            <person name="Jongepier E."/>
            <person name="Robertson H.M."/>
            <person name="Arning N."/>
            <person name="Bitard-Feildel T."/>
            <person name="Chao H."/>
            <person name="Childers C.P."/>
            <person name="Dinh H."/>
            <person name="Doddapaneni H."/>
            <person name="Dugan S."/>
            <person name="Gowin J."/>
            <person name="Greiner C."/>
            <person name="Han Y."/>
            <person name="Hu H."/>
            <person name="Hughes D.S.T."/>
            <person name="Huylmans A.-K."/>
            <person name="Kemena C."/>
            <person name="Kremer L.P.M."/>
            <person name="Lee S.L."/>
            <person name="Lopez-Ezquerra A."/>
            <person name="Mallet L."/>
            <person name="Monroy-Kuhn J.M."/>
            <person name="Moser A."/>
            <person name="Murali S.C."/>
            <person name="Muzny D.M."/>
            <person name="Otani S."/>
            <person name="Piulachs M.-D."/>
            <person name="Poelchau M."/>
            <person name="Qu J."/>
            <person name="Schaub F."/>
            <person name="Wada-Katsumata A."/>
            <person name="Worley K.C."/>
            <person name="Xie Q."/>
            <person name="Ylla G."/>
            <person name="Poulsen M."/>
            <person name="Gibbs R.A."/>
            <person name="Schal C."/>
            <person name="Richards S."/>
            <person name="Belles X."/>
            <person name="Korb J."/>
            <person name="Bornberg-Bauer E."/>
        </authorList>
    </citation>
    <scope>NUCLEOTIDE SEQUENCE [LARGE SCALE GENOMIC DNA]</scope>
    <source>
        <tissue evidence="2">Whole body</tissue>
    </source>
</reference>
<feature type="region of interest" description="Disordered" evidence="1">
    <location>
        <begin position="1"/>
        <end position="70"/>
    </location>
</feature>
<feature type="compositionally biased region" description="Basic and acidic residues" evidence="1">
    <location>
        <begin position="258"/>
        <end position="267"/>
    </location>
</feature>
<dbReference type="OrthoDB" id="7424185at2759"/>
<evidence type="ECO:0000313" key="3">
    <source>
        <dbReference type="Proteomes" id="UP000235965"/>
    </source>
</evidence>
<feature type="region of interest" description="Disordered" evidence="1">
    <location>
        <begin position="423"/>
        <end position="484"/>
    </location>
</feature>
<feature type="region of interest" description="Disordered" evidence="1">
    <location>
        <begin position="255"/>
        <end position="403"/>
    </location>
</feature>
<dbReference type="EMBL" id="NEVH01002545">
    <property type="protein sequence ID" value="PNF42237.1"/>
    <property type="molecule type" value="Genomic_DNA"/>
</dbReference>
<feature type="region of interest" description="Disordered" evidence="1">
    <location>
        <begin position="205"/>
        <end position="239"/>
    </location>
</feature>
<evidence type="ECO:0000313" key="2">
    <source>
        <dbReference type="EMBL" id="PNF42237.1"/>
    </source>
</evidence>
<organism evidence="2 3">
    <name type="scientific">Cryptotermes secundus</name>
    <dbReference type="NCBI Taxonomy" id="105785"/>
    <lineage>
        <taxon>Eukaryota</taxon>
        <taxon>Metazoa</taxon>
        <taxon>Ecdysozoa</taxon>
        <taxon>Arthropoda</taxon>
        <taxon>Hexapoda</taxon>
        <taxon>Insecta</taxon>
        <taxon>Pterygota</taxon>
        <taxon>Neoptera</taxon>
        <taxon>Polyneoptera</taxon>
        <taxon>Dictyoptera</taxon>
        <taxon>Blattodea</taxon>
        <taxon>Blattoidea</taxon>
        <taxon>Termitoidae</taxon>
        <taxon>Kalotermitidae</taxon>
        <taxon>Cryptotermitinae</taxon>
        <taxon>Cryptotermes</taxon>
    </lineage>
</organism>
<feature type="compositionally biased region" description="Low complexity" evidence="1">
    <location>
        <begin position="475"/>
        <end position="484"/>
    </location>
</feature>
<dbReference type="InParanoid" id="A0A2J7RN30"/>
<dbReference type="Proteomes" id="UP000235965">
    <property type="component" value="Unassembled WGS sequence"/>
</dbReference>
<name>A0A2J7RN30_9NEOP</name>
<feature type="compositionally biased region" description="Low complexity" evidence="1">
    <location>
        <begin position="448"/>
        <end position="461"/>
    </location>
</feature>
<protein>
    <submittedName>
        <fullName evidence="2">Uncharacterized protein</fullName>
    </submittedName>
</protein>
<dbReference type="AlphaFoldDB" id="A0A2J7RN30"/>
<keyword evidence="3" id="KW-1185">Reference proteome</keyword>
<feature type="compositionally biased region" description="Low complexity" evidence="1">
    <location>
        <begin position="279"/>
        <end position="293"/>
    </location>
</feature>
<sequence>MRRASYTPLPTQAPAEPLIVVEESGGTDDEETPSRESSPQLTLHPGLLSPYRDMRKRSLPTPSCTSGITASQVRRLSEHGVEGRTAASMREAAFLATLSSAPAPAPGGRRHSVVTISRAPPPSILFGRGRRESIAAFPANSMQVTRVLANRRDSTSSVPRPPSTSGSTSGSQFNLQLDIMDDIAEIKAARKVRLKMWKTPSHERVCEVQPLDASEQVPPSSSGSSATPPKPSPSTGIICSNTDLISIISSLASSAQEINKDPGEESPSRVSSSTKGKDSSQGAEKSESSSSASAEEKRNRLRNLRSNSFDVSMLLGAGVKPKQDTGRCSIAGPASWFVKRHQPKKSEPPKGQSPVMGSLFQEKANASVAQSSENSSMSPESGQQKTSSKTSSPPDNKVLWDEKSGSVVDAQVLGSAIEVFLARRGSGNDSPGGTSPQSSKVSPTKNNGKTASGSGVAGTSSWFSGNKDAEDEAGSSDTCDTSLCSTLKDLFVK</sequence>
<feature type="compositionally biased region" description="Low complexity" evidence="1">
    <location>
        <begin position="155"/>
        <end position="171"/>
    </location>
</feature>
<proteinExistence type="predicted"/>
<feature type="compositionally biased region" description="Low complexity" evidence="1">
    <location>
        <begin position="218"/>
        <end position="227"/>
    </location>
</feature>
<accession>A0A2J7RN30</accession>
<evidence type="ECO:0000256" key="1">
    <source>
        <dbReference type="SAM" id="MobiDB-lite"/>
    </source>
</evidence>
<feature type="compositionally biased region" description="Polar residues" evidence="1">
    <location>
        <begin position="60"/>
        <end position="70"/>
    </location>
</feature>
<gene>
    <name evidence="2" type="ORF">B7P43_G05505</name>
</gene>
<feature type="compositionally biased region" description="Polar residues" evidence="1">
    <location>
        <begin position="427"/>
        <end position="447"/>
    </location>
</feature>
<comment type="caution">
    <text evidence="2">The sequence shown here is derived from an EMBL/GenBank/DDBJ whole genome shotgun (WGS) entry which is preliminary data.</text>
</comment>